<evidence type="ECO:0000313" key="1">
    <source>
        <dbReference type="EMBL" id="KAK1943191.1"/>
    </source>
</evidence>
<dbReference type="AlphaFoldDB" id="A0AAD9LP45"/>
<accession>A0AAD9LP45</accession>
<keyword evidence="2" id="KW-1185">Reference proteome</keyword>
<sequence length="314" mass="36738">MEARVHMDAHDMTEEARECLQRYTVFHFIRPRAPLHPRNAQNPQARLHPELNRSGILYFLRVAPLTRRVGGFVYWAATGSQMPVANQAPAAYEGIYLGKYGFTTVRARDRFTEFENHARELNFPSRLDMVLVFEMAITGIPGYMLRRMEQALRNYLERRGVRARWHALGNGNACPFAEQFEFVFTDRTGNLLSAMYERFIDALEDGRQAAKEEVTAADLLRDQQIGERRITLRQNHRRESHRVRVMLVRRGENPMEELRRLRDDHEAAMVLVEVQTPPVQEHAILERHLIQQIIAEAQPLYDFEELVARPRHNR</sequence>
<organism evidence="1 2">
    <name type="scientific">Phytophthora citrophthora</name>
    <dbReference type="NCBI Taxonomy" id="4793"/>
    <lineage>
        <taxon>Eukaryota</taxon>
        <taxon>Sar</taxon>
        <taxon>Stramenopiles</taxon>
        <taxon>Oomycota</taxon>
        <taxon>Peronosporomycetes</taxon>
        <taxon>Peronosporales</taxon>
        <taxon>Peronosporaceae</taxon>
        <taxon>Phytophthora</taxon>
    </lineage>
</organism>
<reference evidence="1" key="1">
    <citation type="submission" date="2023-08" db="EMBL/GenBank/DDBJ databases">
        <title>Reference Genome Resource for the Citrus Pathogen Phytophthora citrophthora.</title>
        <authorList>
            <person name="Moller H."/>
            <person name="Coetzee B."/>
            <person name="Rose L.J."/>
            <person name="Van Niekerk J.M."/>
        </authorList>
    </citation>
    <scope>NUCLEOTIDE SEQUENCE</scope>
    <source>
        <strain evidence="1">STE-U-9442</strain>
    </source>
</reference>
<proteinExistence type="predicted"/>
<evidence type="ECO:0000313" key="2">
    <source>
        <dbReference type="Proteomes" id="UP001259832"/>
    </source>
</evidence>
<comment type="caution">
    <text evidence="1">The sequence shown here is derived from an EMBL/GenBank/DDBJ whole genome shotgun (WGS) entry which is preliminary data.</text>
</comment>
<gene>
    <name evidence="1" type="ORF">P3T76_005828</name>
</gene>
<dbReference type="EMBL" id="JASMQC010000008">
    <property type="protein sequence ID" value="KAK1943191.1"/>
    <property type="molecule type" value="Genomic_DNA"/>
</dbReference>
<dbReference type="Proteomes" id="UP001259832">
    <property type="component" value="Unassembled WGS sequence"/>
</dbReference>
<protein>
    <submittedName>
        <fullName evidence="1">Uncharacterized protein</fullName>
    </submittedName>
</protein>
<name>A0AAD9LP45_9STRA</name>